<feature type="transmembrane region" description="Helical" evidence="1">
    <location>
        <begin position="54"/>
        <end position="72"/>
    </location>
</feature>
<reference evidence="2" key="1">
    <citation type="submission" date="2019-09" db="EMBL/GenBank/DDBJ databases">
        <title>Organ-specific transcriptomic study of the physiology of the cattle tick, Rhipicephalus microplus.</title>
        <authorList>
            <person name="Tirloni L."/>
            <person name="Braz G."/>
            <person name="Gandara A.C.P."/>
            <person name="Sabadin G.A."/>
            <person name="da Silva R.M."/>
            <person name="Guizzo M.G."/>
            <person name="Machado J.A."/>
            <person name="Costa E.P."/>
            <person name="Gomes H.F."/>
            <person name="Moraes J."/>
            <person name="Mota M.B.S."/>
            <person name="Mesquita R.D."/>
            <person name="Alvarenga P.H."/>
            <person name="Alves F."/>
            <person name="Seixas A."/>
            <person name="da Fonseca R.N."/>
            <person name="Fogaca A."/>
            <person name="Logullo C."/>
            <person name="Tanaka A."/>
            <person name="Daffre S."/>
            <person name="Termignoni C."/>
            <person name="Vaz I.S.Jr."/>
            <person name="Oliveira P.L."/>
            <person name="Ribeiro J.M."/>
        </authorList>
    </citation>
    <scope>NUCLEOTIDE SEQUENCE</scope>
    <source>
        <strain evidence="2">Porto Alegre</strain>
    </source>
</reference>
<evidence type="ECO:0000313" key="2">
    <source>
        <dbReference type="EMBL" id="NOV42804.1"/>
    </source>
</evidence>
<name>A0A6M2DAD3_RHIMP</name>
<accession>A0A6M2DAD3</accession>
<keyword evidence="1" id="KW-0472">Membrane</keyword>
<evidence type="ECO:0000256" key="1">
    <source>
        <dbReference type="SAM" id="Phobius"/>
    </source>
</evidence>
<dbReference type="AlphaFoldDB" id="A0A6M2DAD3"/>
<dbReference type="EMBL" id="GHWJ01010067">
    <property type="protein sequence ID" value="NOV42804.1"/>
    <property type="molecule type" value="Transcribed_RNA"/>
</dbReference>
<feature type="transmembrane region" description="Helical" evidence="1">
    <location>
        <begin position="20"/>
        <end position="42"/>
    </location>
</feature>
<keyword evidence="1" id="KW-1133">Transmembrane helix</keyword>
<keyword evidence="1" id="KW-0812">Transmembrane</keyword>
<organism evidence="2">
    <name type="scientific">Rhipicephalus microplus</name>
    <name type="common">Cattle tick</name>
    <name type="synonym">Boophilus microplus</name>
    <dbReference type="NCBI Taxonomy" id="6941"/>
    <lineage>
        <taxon>Eukaryota</taxon>
        <taxon>Metazoa</taxon>
        <taxon>Ecdysozoa</taxon>
        <taxon>Arthropoda</taxon>
        <taxon>Chelicerata</taxon>
        <taxon>Arachnida</taxon>
        <taxon>Acari</taxon>
        <taxon>Parasitiformes</taxon>
        <taxon>Ixodida</taxon>
        <taxon>Ixodoidea</taxon>
        <taxon>Ixodidae</taxon>
        <taxon>Rhipicephalinae</taxon>
        <taxon>Rhipicephalus</taxon>
        <taxon>Boophilus</taxon>
    </lineage>
</organism>
<proteinExistence type="predicted"/>
<sequence>MLLWPSVVILRHSSSECPRFIIKSLIVYTVLVFLLTDVCCNVCRSGMVLCPARWMKYGFHFAFIFIFLHRYYGSVCCERLYSFPSLILLCKITLWERFVKCLTLV</sequence>
<protein>
    <submittedName>
        <fullName evidence="2">Uncharacterized protein</fullName>
    </submittedName>
</protein>